<gene>
    <name evidence="1" type="ORF">V6N12_050230</name>
</gene>
<dbReference type="EMBL" id="JBBPBM010000001">
    <property type="protein sequence ID" value="KAK8600375.1"/>
    <property type="molecule type" value="Genomic_DNA"/>
</dbReference>
<organism evidence="1 2">
    <name type="scientific">Hibiscus sabdariffa</name>
    <name type="common">roselle</name>
    <dbReference type="NCBI Taxonomy" id="183260"/>
    <lineage>
        <taxon>Eukaryota</taxon>
        <taxon>Viridiplantae</taxon>
        <taxon>Streptophyta</taxon>
        <taxon>Embryophyta</taxon>
        <taxon>Tracheophyta</taxon>
        <taxon>Spermatophyta</taxon>
        <taxon>Magnoliopsida</taxon>
        <taxon>eudicotyledons</taxon>
        <taxon>Gunneridae</taxon>
        <taxon>Pentapetalae</taxon>
        <taxon>rosids</taxon>
        <taxon>malvids</taxon>
        <taxon>Malvales</taxon>
        <taxon>Malvaceae</taxon>
        <taxon>Malvoideae</taxon>
        <taxon>Hibiscus</taxon>
    </lineage>
</organism>
<dbReference type="Proteomes" id="UP001472677">
    <property type="component" value="Unassembled WGS sequence"/>
</dbReference>
<keyword evidence="2" id="KW-1185">Reference proteome</keyword>
<evidence type="ECO:0000313" key="2">
    <source>
        <dbReference type="Proteomes" id="UP001472677"/>
    </source>
</evidence>
<protein>
    <recommendedName>
        <fullName evidence="3">RNase H type-1 domain-containing protein</fullName>
    </recommendedName>
</protein>
<sequence length="69" mass="7886">MLVRAIASFIQRPWFVDFTLIRREVNCAADHLCKLPSKDDGSIQAFHDPSSSLLTILHEDLPDPTNRYC</sequence>
<evidence type="ECO:0000313" key="1">
    <source>
        <dbReference type="EMBL" id="KAK8600375.1"/>
    </source>
</evidence>
<proteinExistence type="predicted"/>
<evidence type="ECO:0008006" key="3">
    <source>
        <dbReference type="Google" id="ProtNLM"/>
    </source>
</evidence>
<name>A0ABR2GCD1_9ROSI</name>
<reference evidence="1 2" key="1">
    <citation type="journal article" date="2024" name="G3 (Bethesda)">
        <title>Genome assembly of Hibiscus sabdariffa L. provides insights into metabolisms of medicinal natural products.</title>
        <authorList>
            <person name="Kim T."/>
        </authorList>
    </citation>
    <scope>NUCLEOTIDE SEQUENCE [LARGE SCALE GENOMIC DNA]</scope>
    <source>
        <strain evidence="1">TK-2024</strain>
        <tissue evidence="1">Old leaves</tissue>
    </source>
</reference>
<comment type="caution">
    <text evidence="1">The sequence shown here is derived from an EMBL/GenBank/DDBJ whole genome shotgun (WGS) entry which is preliminary data.</text>
</comment>
<accession>A0ABR2GCD1</accession>